<dbReference type="InterPro" id="IPR014038">
    <property type="entry name" value="EF1B_bsu/dsu_GNE"/>
</dbReference>
<protein>
    <recommendedName>
        <fullName evidence="4">Translation elongation factor EF1B beta/delta subunit guanine nucleotide exchange domain-containing protein</fullName>
    </recommendedName>
</protein>
<gene>
    <name evidence="5" type="ORF">FJY86_01605</name>
</gene>
<accession>A0A8T4C6A1</accession>
<evidence type="ECO:0000259" key="4">
    <source>
        <dbReference type="SMART" id="SM00888"/>
    </source>
</evidence>
<dbReference type="AlphaFoldDB" id="A0A8T4C6A1"/>
<dbReference type="SUPFAM" id="SSF54984">
    <property type="entry name" value="eEF-1beta-like"/>
    <property type="match status" value="1"/>
</dbReference>
<dbReference type="Gene3D" id="3.30.70.60">
    <property type="match status" value="1"/>
</dbReference>
<organism evidence="5 6">
    <name type="scientific">Candidatus Iainarchaeum sp</name>
    <dbReference type="NCBI Taxonomy" id="3101447"/>
    <lineage>
        <taxon>Archaea</taxon>
        <taxon>Candidatus Iainarchaeota</taxon>
        <taxon>Candidatus Iainarchaeia</taxon>
        <taxon>Candidatus Iainarchaeales</taxon>
        <taxon>Candidatus Iainarchaeaceae</taxon>
        <taxon>Candidatus Iainarchaeum</taxon>
    </lineage>
</organism>
<reference evidence="5" key="1">
    <citation type="submission" date="2019-03" db="EMBL/GenBank/DDBJ databases">
        <title>Lake Tanganyika Metagenome-Assembled Genomes (MAGs).</title>
        <authorList>
            <person name="Tran P."/>
        </authorList>
    </citation>
    <scope>NUCLEOTIDE SEQUENCE</scope>
    <source>
        <strain evidence="5">M_DeepCast_50m_m2_156</strain>
    </source>
</reference>
<dbReference type="EMBL" id="VGJJ01000007">
    <property type="protein sequence ID" value="MBM3282019.1"/>
    <property type="molecule type" value="Genomic_DNA"/>
</dbReference>
<dbReference type="Pfam" id="PF00736">
    <property type="entry name" value="EF1_GNE"/>
    <property type="match status" value="1"/>
</dbReference>
<dbReference type="GO" id="GO:0003746">
    <property type="term" value="F:translation elongation factor activity"/>
    <property type="evidence" value="ECO:0007669"/>
    <property type="project" value="UniProtKB-KW"/>
</dbReference>
<evidence type="ECO:0000313" key="6">
    <source>
        <dbReference type="Proteomes" id="UP000774699"/>
    </source>
</evidence>
<name>A0A8T4C6A1_9ARCH</name>
<comment type="caution">
    <text evidence="5">The sequence shown here is derived from an EMBL/GenBank/DDBJ whole genome shotgun (WGS) entry which is preliminary data.</text>
</comment>
<evidence type="ECO:0000256" key="1">
    <source>
        <dbReference type="ARBA" id="ARBA00007411"/>
    </source>
</evidence>
<comment type="similarity">
    <text evidence="1">Belongs to the EF-1-beta/EF-1-delta family.</text>
</comment>
<feature type="domain" description="Translation elongation factor EF1B beta/delta subunit guanine nucleotide exchange" evidence="4">
    <location>
        <begin position="3"/>
        <end position="86"/>
    </location>
</feature>
<keyword evidence="2" id="KW-0251">Elongation factor</keyword>
<dbReference type="InterPro" id="IPR014717">
    <property type="entry name" value="Transl_elong_EF1B/ribsomal_bS6"/>
</dbReference>
<evidence type="ECO:0000256" key="2">
    <source>
        <dbReference type="ARBA" id="ARBA00022768"/>
    </source>
</evidence>
<evidence type="ECO:0000256" key="3">
    <source>
        <dbReference type="ARBA" id="ARBA00022917"/>
    </source>
</evidence>
<dbReference type="Proteomes" id="UP000774699">
    <property type="component" value="Unassembled WGS sequence"/>
</dbReference>
<dbReference type="SMART" id="SM00888">
    <property type="entry name" value="EF1_GNE"/>
    <property type="match status" value="1"/>
</dbReference>
<evidence type="ECO:0000313" key="5">
    <source>
        <dbReference type="EMBL" id="MBM3282019.1"/>
    </source>
</evidence>
<dbReference type="InterPro" id="IPR036219">
    <property type="entry name" value="eEF-1beta-like_sf"/>
</dbReference>
<keyword evidence="3" id="KW-0648">Protein biosynthesis</keyword>
<proteinExistence type="inferred from homology"/>
<sequence>MGKTFIIFKVNAKDMENLAQTEKELRACKNGECKDVQRAPIGFGIVVLKAGYLIPEKKDDAIELLTKEIEQLPSVESVEVEGMTLV</sequence>